<accession>A0A6C2TVL4</accession>
<dbReference type="RefSeq" id="WP_136077435.1">
    <property type="nucleotide sequence ID" value="NZ_CAAHFG010000001.1"/>
</dbReference>
<dbReference type="Proteomes" id="UP000366872">
    <property type="component" value="Unassembled WGS sequence"/>
</dbReference>
<keyword evidence="2" id="KW-1185">Reference proteome</keyword>
<reference evidence="1 2" key="1">
    <citation type="submission" date="2019-04" db="EMBL/GenBank/DDBJ databases">
        <authorList>
            <person name="Van Vliet M D."/>
        </authorList>
    </citation>
    <scope>NUCLEOTIDE SEQUENCE [LARGE SCALE GENOMIC DNA]</scope>
    <source>
        <strain evidence="1 2">F1</strain>
    </source>
</reference>
<dbReference type="EMBL" id="CAAHFG010000001">
    <property type="protein sequence ID" value="VGO11695.1"/>
    <property type="molecule type" value="Genomic_DNA"/>
</dbReference>
<evidence type="ECO:0008006" key="3">
    <source>
        <dbReference type="Google" id="ProtNLM"/>
    </source>
</evidence>
<dbReference type="GO" id="GO:0005975">
    <property type="term" value="P:carbohydrate metabolic process"/>
    <property type="evidence" value="ECO:0007669"/>
    <property type="project" value="InterPro"/>
</dbReference>
<proteinExistence type="predicted"/>
<dbReference type="InterPro" id="IPR018763">
    <property type="entry name" value="DUF2334"/>
</dbReference>
<protein>
    <recommendedName>
        <fullName evidence="3">DUF2334 domain-containing protein</fullName>
    </recommendedName>
</protein>
<name>A0A6C2TVL4_PONDE</name>
<evidence type="ECO:0000313" key="1">
    <source>
        <dbReference type="EMBL" id="VGO11695.1"/>
    </source>
</evidence>
<evidence type="ECO:0000313" key="2">
    <source>
        <dbReference type="Proteomes" id="UP000366872"/>
    </source>
</evidence>
<organism evidence="1 2">
    <name type="scientific">Pontiella desulfatans</name>
    <dbReference type="NCBI Taxonomy" id="2750659"/>
    <lineage>
        <taxon>Bacteria</taxon>
        <taxon>Pseudomonadati</taxon>
        <taxon>Kiritimatiellota</taxon>
        <taxon>Kiritimatiellia</taxon>
        <taxon>Kiritimatiellales</taxon>
        <taxon>Pontiellaceae</taxon>
        <taxon>Pontiella</taxon>
    </lineage>
</organism>
<dbReference type="CDD" id="cd11374">
    <property type="entry name" value="CE4_u10"/>
    <property type="match status" value="1"/>
</dbReference>
<gene>
    <name evidence="1" type="ORF">PDESU_00241</name>
</gene>
<dbReference type="AlphaFoldDB" id="A0A6C2TVL4"/>
<dbReference type="SUPFAM" id="SSF88713">
    <property type="entry name" value="Glycoside hydrolase/deacetylase"/>
    <property type="match status" value="1"/>
</dbReference>
<sequence length="240" mass="27164">MKPKLVVSFHDLHPGSMACCDRFLNRLAALGVPEASLLVVPNWYGEAPLSEHPDFCEWLRGLPHDISLHGCTHVAGHRPEKPLEWLMANKYTAGEGEFYKLSLPEADHLMFQGLEIFREVGIEANGFIAPAWLIQDDHIPLVGKLGLDYCVTFKKIYDMNRLDILRAPVLCTTSRTGLRRALTRQVVSMLASKHAHEDILRIAVHPIDFRFPEIENFIHGLIARTLETREPTTYAKLVAH</sequence>
<dbReference type="InterPro" id="IPR011330">
    <property type="entry name" value="Glyco_hydro/deAcase_b/a-brl"/>
</dbReference>
<dbReference type="Pfam" id="PF10096">
    <property type="entry name" value="DUF2334"/>
    <property type="match status" value="1"/>
</dbReference>
<dbReference type="Gene3D" id="3.20.20.370">
    <property type="entry name" value="Glycoside hydrolase/deacetylase"/>
    <property type="match status" value="1"/>
</dbReference>